<comment type="pathway">
    <text evidence="4">Nucleotide-sugar biosynthesis; CMP-3-deoxy-D-manno-octulosonate biosynthesis; CMP-3-deoxy-D-manno-octulosonate from 3-deoxy-D-manno-octulosonate and CTP: step 1/1.</text>
</comment>
<evidence type="ECO:0000256" key="3">
    <source>
        <dbReference type="ARBA" id="ARBA00022985"/>
    </source>
</evidence>
<comment type="subcellular location">
    <subcellularLocation>
        <location evidence="4">Cytoplasm</location>
    </subcellularLocation>
</comment>
<comment type="caution">
    <text evidence="5">The sequence shown here is derived from an EMBL/GenBank/DDBJ whole genome shotgun (WGS) entry which is preliminary data.</text>
</comment>
<accession>A0ABS1BMW1</accession>
<dbReference type="GO" id="GO:0008690">
    <property type="term" value="F:3-deoxy-manno-octulosonate cytidylyltransferase activity"/>
    <property type="evidence" value="ECO:0007669"/>
    <property type="project" value="UniProtKB-EC"/>
</dbReference>
<evidence type="ECO:0000313" key="6">
    <source>
        <dbReference type="Proteomes" id="UP000660024"/>
    </source>
</evidence>
<dbReference type="HAMAP" id="MF_00057">
    <property type="entry name" value="KdsB"/>
    <property type="match status" value="1"/>
</dbReference>
<sequence length="246" mass="27583">MKILGIIPARYDSTRFPGKPLIDLAGKSMIQRVYEQAKKASSLADVVVATDDERIFKAVKKFKGNVIMTLPSHKSGTDRCAEVSKKMIGFDAIINIQGDEPLIDPKQINLLANCFNDISTELATLVKKIETDEELFNQNTPKVIINKNSEAIYFSRQVIPFIKGVSTDQLLKTHIFYKHIGIYGYRTTTLGIISKLKLGNLEQSEQLEQLRWIENGYTVKVALTKKESLAIDVPADVNKVLEALKK</sequence>
<gene>
    <name evidence="4 5" type="primary">kdsB</name>
    <name evidence="5" type="ORF">I5M32_14745</name>
</gene>
<dbReference type="EMBL" id="JAEHFY010000025">
    <property type="protein sequence ID" value="MBK0384223.1"/>
    <property type="molecule type" value="Genomic_DNA"/>
</dbReference>
<dbReference type="NCBIfam" id="NF003950">
    <property type="entry name" value="PRK05450.1-3"/>
    <property type="match status" value="1"/>
</dbReference>
<dbReference type="NCBIfam" id="TIGR00466">
    <property type="entry name" value="kdsB"/>
    <property type="match status" value="1"/>
</dbReference>
<protein>
    <recommendedName>
        <fullName evidence="4">3-deoxy-manno-octulosonate cytidylyltransferase</fullName>
        <ecNumber evidence="4">2.7.7.38</ecNumber>
    </recommendedName>
    <alternativeName>
        <fullName evidence="4">CMP-2-keto-3-deoxyoctulosonic acid synthase</fullName>
        <shortName evidence="4">CKS</shortName>
        <shortName evidence="4">CMP-KDO synthase</shortName>
    </alternativeName>
</protein>
<comment type="similarity">
    <text evidence="4">Belongs to the KdsB family.</text>
</comment>
<dbReference type="PANTHER" id="PTHR42866:SF2">
    <property type="entry name" value="3-DEOXY-MANNO-OCTULOSONATE CYTIDYLYLTRANSFERASE, MITOCHONDRIAL"/>
    <property type="match status" value="1"/>
</dbReference>
<dbReference type="Proteomes" id="UP000660024">
    <property type="component" value="Unassembled WGS sequence"/>
</dbReference>
<organism evidence="5 6">
    <name type="scientific">Pedobacter segetis</name>
    <dbReference type="NCBI Taxonomy" id="2793069"/>
    <lineage>
        <taxon>Bacteria</taxon>
        <taxon>Pseudomonadati</taxon>
        <taxon>Bacteroidota</taxon>
        <taxon>Sphingobacteriia</taxon>
        <taxon>Sphingobacteriales</taxon>
        <taxon>Sphingobacteriaceae</taxon>
        <taxon>Pedobacter</taxon>
    </lineage>
</organism>
<reference evidence="5 6" key="1">
    <citation type="submission" date="2020-12" db="EMBL/GenBank/DDBJ databases">
        <title>Bacterial novel species Pedobacter sp. SD-b isolated from soil.</title>
        <authorList>
            <person name="Jung H.-Y."/>
        </authorList>
    </citation>
    <scope>NUCLEOTIDE SEQUENCE [LARGE SCALE GENOMIC DNA]</scope>
    <source>
        <strain evidence="5 6">SD-b</strain>
    </source>
</reference>
<keyword evidence="3 4" id="KW-0448">Lipopolysaccharide biosynthesis</keyword>
<dbReference type="InterPro" id="IPR004528">
    <property type="entry name" value="KdsB"/>
</dbReference>
<dbReference type="NCBIfam" id="NF009905">
    <property type="entry name" value="PRK13368.1"/>
    <property type="match status" value="1"/>
</dbReference>
<dbReference type="NCBIfam" id="NF003952">
    <property type="entry name" value="PRK05450.1-5"/>
    <property type="match status" value="1"/>
</dbReference>
<evidence type="ECO:0000256" key="1">
    <source>
        <dbReference type="ARBA" id="ARBA00022679"/>
    </source>
</evidence>
<proteinExistence type="inferred from homology"/>
<dbReference type="InterPro" id="IPR003329">
    <property type="entry name" value="Cytidylyl_trans"/>
</dbReference>
<evidence type="ECO:0000256" key="4">
    <source>
        <dbReference type="HAMAP-Rule" id="MF_00057"/>
    </source>
</evidence>
<keyword evidence="6" id="KW-1185">Reference proteome</keyword>
<evidence type="ECO:0000256" key="2">
    <source>
        <dbReference type="ARBA" id="ARBA00022695"/>
    </source>
</evidence>
<keyword evidence="4" id="KW-0963">Cytoplasm</keyword>
<comment type="function">
    <text evidence="4">Activates KDO (a required 8-carbon sugar) for incorporation into bacterial lipopolysaccharide in Gram-negative bacteria.</text>
</comment>
<evidence type="ECO:0000313" key="5">
    <source>
        <dbReference type="EMBL" id="MBK0384223.1"/>
    </source>
</evidence>
<dbReference type="PANTHER" id="PTHR42866">
    <property type="entry name" value="3-DEOXY-MANNO-OCTULOSONATE CYTIDYLYLTRANSFERASE"/>
    <property type="match status" value="1"/>
</dbReference>
<dbReference type="RefSeq" id="WP_200587725.1">
    <property type="nucleotide sequence ID" value="NZ_JAEHFY010000025.1"/>
</dbReference>
<name>A0ABS1BMW1_9SPHI</name>
<dbReference type="EC" id="2.7.7.38" evidence="4"/>
<dbReference type="SUPFAM" id="SSF53448">
    <property type="entry name" value="Nucleotide-diphospho-sugar transferases"/>
    <property type="match status" value="1"/>
</dbReference>
<comment type="catalytic activity">
    <reaction evidence="4">
        <text>3-deoxy-alpha-D-manno-oct-2-ulosonate + CTP = CMP-3-deoxy-beta-D-manno-octulosonate + diphosphate</text>
        <dbReference type="Rhea" id="RHEA:23448"/>
        <dbReference type="ChEBI" id="CHEBI:33019"/>
        <dbReference type="ChEBI" id="CHEBI:37563"/>
        <dbReference type="ChEBI" id="CHEBI:85986"/>
        <dbReference type="ChEBI" id="CHEBI:85987"/>
        <dbReference type="EC" id="2.7.7.38"/>
    </reaction>
</comment>
<keyword evidence="1 4" id="KW-0808">Transferase</keyword>
<dbReference type="Gene3D" id="3.90.550.10">
    <property type="entry name" value="Spore Coat Polysaccharide Biosynthesis Protein SpsA, Chain A"/>
    <property type="match status" value="1"/>
</dbReference>
<dbReference type="CDD" id="cd02517">
    <property type="entry name" value="CMP-KDO-Synthetase"/>
    <property type="match status" value="1"/>
</dbReference>
<dbReference type="Pfam" id="PF02348">
    <property type="entry name" value="CTP_transf_3"/>
    <property type="match status" value="1"/>
</dbReference>
<dbReference type="InterPro" id="IPR029044">
    <property type="entry name" value="Nucleotide-diphossugar_trans"/>
</dbReference>
<keyword evidence="2 4" id="KW-0548">Nucleotidyltransferase</keyword>